<dbReference type="FunFam" id="3.40.50.300:FF:000668">
    <property type="entry name" value="Chromosomal replication initiator protein DnaA"/>
    <property type="match status" value="1"/>
</dbReference>
<comment type="caution">
    <text evidence="8">Lacks conserved residue(s) required for the propagation of feature annotation.</text>
</comment>
<feature type="binding site" evidence="8">
    <location>
        <position position="42"/>
    </location>
    <ligand>
        <name>ATP</name>
        <dbReference type="ChEBI" id="CHEBI:30616"/>
    </ligand>
</feature>
<feature type="domain" description="Chromosomal replication initiator DnaA C-terminal" evidence="13">
    <location>
        <begin position="243"/>
        <end position="312"/>
    </location>
</feature>
<keyword evidence="11" id="KW-0732">Signal</keyword>
<evidence type="ECO:0000256" key="10">
    <source>
        <dbReference type="RuleBase" id="RU004227"/>
    </source>
</evidence>
<dbReference type="Gene3D" id="3.40.50.300">
    <property type="entry name" value="P-loop containing nucleotide triphosphate hydrolases"/>
    <property type="match status" value="1"/>
</dbReference>
<dbReference type="GO" id="GO:0006270">
    <property type="term" value="P:DNA replication initiation"/>
    <property type="evidence" value="ECO:0007669"/>
    <property type="project" value="UniProtKB-UniRule"/>
</dbReference>
<dbReference type="GO" id="GO:0005524">
    <property type="term" value="F:ATP binding"/>
    <property type="evidence" value="ECO:0007669"/>
    <property type="project" value="UniProtKB-UniRule"/>
</dbReference>
<dbReference type="Pfam" id="PF00308">
    <property type="entry name" value="Bac_DnaA"/>
    <property type="match status" value="1"/>
</dbReference>
<feature type="binding site" evidence="8">
    <location>
        <position position="45"/>
    </location>
    <ligand>
        <name>ATP</name>
        <dbReference type="ChEBI" id="CHEBI:30616"/>
    </ligand>
</feature>
<evidence type="ECO:0000256" key="2">
    <source>
        <dbReference type="ARBA" id="ARBA00022490"/>
    </source>
</evidence>
<accession>W4LMI6</accession>
<dbReference type="NCBIfam" id="TIGR00362">
    <property type="entry name" value="DnaA"/>
    <property type="match status" value="1"/>
</dbReference>
<evidence type="ECO:0000256" key="11">
    <source>
        <dbReference type="SAM" id="SignalP"/>
    </source>
</evidence>
<dbReference type="AlphaFoldDB" id="W4LMI6"/>
<feature type="domain" description="AAA+ ATPase" evidence="12">
    <location>
        <begin position="31"/>
        <end position="159"/>
    </location>
</feature>
<dbReference type="Proteomes" id="UP000019141">
    <property type="component" value="Unassembled WGS sequence"/>
</dbReference>
<evidence type="ECO:0000256" key="4">
    <source>
        <dbReference type="ARBA" id="ARBA00022741"/>
    </source>
</evidence>
<dbReference type="GO" id="GO:0006275">
    <property type="term" value="P:regulation of DNA replication"/>
    <property type="evidence" value="ECO:0007669"/>
    <property type="project" value="UniProtKB-UniRule"/>
</dbReference>
<comment type="function">
    <text evidence="8">Plays an essential role in the initiation and regulation of chromosomal replication. ATP-DnaA binds to the origin of replication (oriC) to initiate formation of the DNA replication initiation complex once per cell cycle. Binds the DnaA box (a 9 base pair repeat at the origin) and separates the double-stranded (ds)DNA. Forms a right-handed helical filament on oriC DNA; dsDNA binds to the exterior of the filament while single-stranded (ss)DNA is stabiized in the filament's interior. The ATP-DnaA-oriC complex binds and stabilizes one strand of the AT-rich DNA unwinding element (DUE), permitting loading of DNA polymerase. After initiation quickly degrades to an ADP-DnaA complex that is not apt for DNA replication. Binds acidic phospholipids.</text>
</comment>
<dbReference type="Gene3D" id="1.10.1750.10">
    <property type="match status" value="1"/>
</dbReference>
<dbReference type="InterPro" id="IPR010921">
    <property type="entry name" value="Trp_repressor/repl_initiator"/>
</dbReference>
<dbReference type="InterPro" id="IPR003593">
    <property type="entry name" value="AAA+_ATPase"/>
</dbReference>
<dbReference type="SMART" id="SM00760">
    <property type="entry name" value="Bac_DnaA_C"/>
    <property type="match status" value="1"/>
</dbReference>
<keyword evidence="2 8" id="KW-0963">Cytoplasm</keyword>
<dbReference type="SMART" id="SM00382">
    <property type="entry name" value="AAA"/>
    <property type="match status" value="1"/>
</dbReference>
<dbReference type="PROSITE" id="PS01008">
    <property type="entry name" value="DNAA"/>
    <property type="match status" value="1"/>
</dbReference>
<dbReference type="InterPro" id="IPR027417">
    <property type="entry name" value="P-loop_NTPase"/>
</dbReference>
<dbReference type="HOGENOM" id="CLU_026910_3_2_7"/>
<dbReference type="SUPFAM" id="SSF52540">
    <property type="entry name" value="P-loop containing nucleoside triphosphate hydrolases"/>
    <property type="match status" value="1"/>
</dbReference>
<dbReference type="Pfam" id="PF08299">
    <property type="entry name" value="Bac_DnaA_C"/>
    <property type="match status" value="1"/>
</dbReference>
<organism evidence="14 15">
    <name type="scientific">Entotheonella factor</name>
    <dbReference type="NCBI Taxonomy" id="1429438"/>
    <lineage>
        <taxon>Bacteria</taxon>
        <taxon>Pseudomonadati</taxon>
        <taxon>Nitrospinota/Tectimicrobiota group</taxon>
        <taxon>Candidatus Tectimicrobiota</taxon>
        <taxon>Candidatus Entotheonellia</taxon>
        <taxon>Candidatus Entotheonellales</taxon>
        <taxon>Candidatus Entotheonellaceae</taxon>
        <taxon>Candidatus Entotheonella</taxon>
    </lineage>
</organism>
<feature type="signal peptide" evidence="11">
    <location>
        <begin position="1"/>
        <end position="19"/>
    </location>
</feature>
<dbReference type="PATRIC" id="fig|1429438.4.peg.3322"/>
<dbReference type="HAMAP" id="MF_00377">
    <property type="entry name" value="DnaA_bact"/>
    <property type="match status" value="1"/>
</dbReference>
<comment type="domain">
    <text evidence="8">Domain I is involved in oligomerization and binding regulators, domain II is flexibile and of varying length in different bacteria, domain III forms the AAA+ region, while domain IV binds dsDNA.</text>
</comment>
<dbReference type="GO" id="GO:0008289">
    <property type="term" value="F:lipid binding"/>
    <property type="evidence" value="ECO:0007669"/>
    <property type="project" value="UniProtKB-KW"/>
</dbReference>
<sequence>MNYTFANFVIGAANQFAHAAALAVANLPARAYNPLFIYGGSGLGKTHLLRAIGEHVQKRAAMHRVTYLPAERFVSDWVHHLQHNRTADFRQHYRQVDMLLVDDIQYLAGKQRAQEEFFHTFNDLLDAERQIVLASDRPPQQITPLDPRLRSRFAAGLMADMQPPDLETRLAILQRKAAEHDMVLSPEVAMLVASQVRSHVPDLEMALARLTAYASLYNHAEITSDVAETTLAQLFAERAEAITAARIQNTVAEHLDLKVSELRSKSRQRAVAFGRQVAMFLCRELTDASLPEIGRDFGGKDHSTVLHACTKIAGLEETDEDVARLLWQLRRALGK</sequence>
<dbReference type="GO" id="GO:0005737">
    <property type="term" value="C:cytoplasm"/>
    <property type="evidence" value="ECO:0007669"/>
    <property type="project" value="UniProtKB-SubCell"/>
</dbReference>
<evidence type="ECO:0000256" key="5">
    <source>
        <dbReference type="ARBA" id="ARBA00022840"/>
    </source>
</evidence>
<evidence type="ECO:0000256" key="3">
    <source>
        <dbReference type="ARBA" id="ARBA00022705"/>
    </source>
</evidence>
<feature type="chain" id="PRO_5004844810" description="Chromosomal replication initiator protein DnaA" evidence="11">
    <location>
        <begin position="20"/>
        <end position="335"/>
    </location>
</feature>
<dbReference type="PANTHER" id="PTHR30050">
    <property type="entry name" value="CHROMOSOMAL REPLICATION INITIATOR PROTEIN DNAA"/>
    <property type="match status" value="1"/>
</dbReference>
<dbReference type="InterPro" id="IPR013159">
    <property type="entry name" value="DnaA_C"/>
</dbReference>
<proteinExistence type="inferred from homology"/>
<feature type="region of interest" description="Domain IV, binds dsDNA" evidence="8">
    <location>
        <begin position="215"/>
        <end position="335"/>
    </location>
</feature>
<evidence type="ECO:0000256" key="1">
    <source>
        <dbReference type="ARBA" id="ARBA00006583"/>
    </source>
</evidence>
<dbReference type="InterPro" id="IPR001957">
    <property type="entry name" value="Chromosome_initiator_DnaA"/>
</dbReference>
<evidence type="ECO:0000256" key="6">
    <source>
        <dbReference type="ARBA" id="ARBA00023121"/>
    </source>
</evidence>
<comment type="similarity">
    <text evidence="1 8 10">Belongs to the DnaA family.</text>
</comment>
<dbReference type="CDD" id="cd06571">
    <property type="entry name" value="Bac_DnaA_C"/>
    <property type="match status" value="1"/>
</dbReference>
<dbReference type="InterPro" id="IPR018312">
    <property type="entry name" value="Chromosome_initiator_DnaA_CS"/>
</dbReference>
<evidence type="ECO:0000259" key="13">
    <source>
        <dbReference type="SMART" id="SM00760"/>
    </source>
</evidence>
<dbReference type="CDD" id="cd00009">
    <property type="entry name" value="AAA"/>
    <property type="match status" value="1"/>
</dbReference>
<dbReference type="EMBL" id="AZHW01000505">
    <property type="protein sequence ID" value="ETW98910.1"/>
    <property type="molecule type" value="Genomic_DNA"/>
</dbReference>
<keyword evidence="7 8" id="KW-0238">DNA-binding</keyword>
<dbReference type="SUPFAM" id="SSF48295">
    <property type="entry name" value="TrpR-like"/>
    <property type="match status" value="1"/>
</dbReference>
<comment type="subunit">
    <text evidence="8">Oligomerizes as a right-handed, spiral filament on DNA at oriC.</text>
</comment>
<keyword evidence="6 8" id="KW-0446">Lipid-binding</keyword>
<dbReference type="GO" id="GO:0005886">
    <property type="term" value="C:plasma membrane"/>
    <property type="evidence" value="ECO:0007669"/>
    <property type="project" value="TreeGrafter"/>
</dbReference>
<keyword evidence="3 8" id="KW-0235">DNA replication</keyword>
<keyword evidence="15" id="KW-1185">Reference proteome</keyword>
<dbReference type="InterPro" id="IPR013317">
    <property type="entry name" value="DnaA_dom"/>
</dbReference>
<evidence type="ECO:0000259" key="12">
    <source>
        <dbReference type="SMART" id="SM00382"/>
    </source>
</evidence>
<keyword evidence="4 8" id="KW-0547">Nucleotide-binding</keyword>
<evidence type="ECO:0000313" key="15">
    <source>
        <dbReference type="Proteomes" id="UP000019141"/>
    </source>
</evidence>
<feature type="binding site" evidence="8">
    <location>
        <position position="44"/>
    </location>
    <ligand>
        <name>ATP</name>
        <dbReference type="ChEBI" id="CHEBI:30616"/>
    </ligand>
</feature>
<dbReference type="Gene3D" id="1.10.8.60">
    <property type="match status" value="1"/>
</dbReference>
<name>W4LMI6_ENTF1</name>
<comment type="caution">
    <text evidence="14">The sequence shown here is derived from an EMBL/GenBank/DDBJ whole genome shotgun (WGS) entry which is preliminary data.</text>
</comment>
<dbReference type="GO" id="GO:0003688">
    <property type="term" value="F:DNA replication origin binding"/>
    <property type="evidence" value="ECO:0007669"/>
    <property type="project" value="UniProtKB-UniRule"/>
</dbReference>
<feature type="binding site" evidence="8">
    <location>
        <position position="46"/>
    </location>
    <ligand>
        <name>ATP</name>
        <dbReference type="ChEBI" id="CHEBI:30616"/>
    </ligand>
</feature>
<evidence type="ECO:0000256" key="8">
    <source>
        <dbReference type="HAMAP-Rule" id="MF_00377"/>
    </source>
</evidence>
<comment type="subcellular location">
    <subcellularLocation>
        <location evidence="8">Cytoplasm</location>
    </subcellularLocation>
</comment>
<gene>
    <name evidence="8" type="primary">dnaA</name>
    <name evidence="14" type="ORF">ETSY1_16885</name>
</gene>
<keyword evidence="5 8" id="KW-0067">ATP-binding</keyword>
<evidence type="ECO:0000256" key="7">
    <source>
        <dbReference type="ARBA" id="ARBA00023125"/>
    </source>
</evidence>
<dbReference type="PANTHER" id="PTHR30050:SF2">
    <property type="entry name" value="CHROMOSOMAL REPLICATION INITIATOR PROTEIN DNAA"/>
    <property type="match status" value="1"/>
</dbReference>
<evidence type="ECO:0000256" key="9">
    <source>
        <dbReference type="NCBIfam" id="TIGR00362"/>
    </source>
</evidence>
<evidence type="ECO:0000313" key="14">
    <source>
        <dbReference type="EMBL" id="ETW98910.1"/>
    </source>
</evidence>
<dbReference type="PRINTS" id="PR00051">
    <property type="entry name" value="DNAA"/>
</dbReference>
<reference evidence="14 15" key="1">
    <citation type="journal article" date="2014" name="Nature">
        <title>An environmental bacterial taxon with a large and distinct metabolic repertoire.</title>
        <authorList>
            <person name="Wilson M.C."/>
            <person name="Mori T."/>
            <person name="Ruckert C."/>
            <person name="Uria A.R."/>
            <person name="Helf M.J."/>
            <person name="Takada K."/>
            <person name="Gernert C."/>
            <person name="Steffens U.A."/>
            <person name="Heycke N."/>
            <person name="Schmitt S."/>
            <person name="Rinke C."/>
            <person name="Helfrich E.J."/>
            <person name="Brachmann A.O."/>
            <person name="Gurgui C."/>
            <person name="Wakimoto T."/>
            <person name="Kracht M."/>
            <person name="Crusemann M."/>
            <person name="Hentschel U."/>
            <person name="Abe I."/>
            <person name="Matsunaga S."/>
            <person name="Kalinowski J."/>
            <person name="Takeyama H."/>
            <person name="Piel J."/>
        </authorList>
    </citation>
    <scope>NUCLEOTIDE SEQUENCE [LARGE SCALE GENOMIC DNA]</scope>
    <source>
        <strain evidence="15">TSY1</strain>
    </source>
</reference>
<protein>
    <recommendedName>
        <fullName evidence="8 9">Chromosomal replication initiator protein DnaA</fullName>
    </recommendedName>
</protein>
<dbReference type="InterPro" id="IPR020591">
    <property type="entry name" value="Chromosome_initiator_DnaA-like"/>
</dbReference>
<feature type="region of interest" description="Domain I, interacts with DnaA modulators" evidence="8">
    <location>
        <begin position="1"/>
        <end position="4"/>
    </location>
</feature>